<protein>
    <submittedName>
        <fullName evidence="1">Uncharacterized protein</fullName>
    </submittedName>
</protein>
<dbReference type="AlphaFoldDB" id="X1W351"/>
<sequence length="74" mass="8391">MKLEKLSRKVADSFGLGHQMELGVLRHYIRTTSNIRLTTEIGNIKDAALLRILWEAGLSSELQDVVLERLKKVS</sequence>
<proteinExistence type="predicted"/>
<evidence type="ECO:0000313" key="1">
    <source>
        <dbReference type="EMBL" id="GAJ24845.1"/>
    </source>
</evidence>
<dbReference type="EMBL" id="BARW01036181">
    <property type="protein sequence ID" value="GAJ24845.1"/>
    <property type="molecule type" value="Genomic_DNA"/>
</dbReference>
<organism evidence="1">
    <name type="scientific">marine sediment metagenome</name>
    <dbReference type="NCBI Taxonomy" id="412755"/>
    <lineage>
        <taxon>unclassified sequences</taxon>
        <taxon>metagenomes</taxon>
        <taxon>ecological metagenomes</taxon>
    </lineage>
</organism>
<gene>
    <name evidence="1" type="ORF">S12H4_56236</name>
</gene>
<name>X1W351_9ZZZZ</name>
<comment type="caution">
    <text evidence="1">The sequence shown here is derived from an EMBL/GenBank/DDBJ whole genome shotgun (WGS) entry which is preliminary data.</text>
</comment>
<reference evidence="1" key="1">
    <citation type="journal article" date="2014" name="Front. Microbiol.">
        <title>High frequency of phylogenetically diverse reductive dehalogenase-homologous genes in deep subseafloor sedimentary metagenomes.</title>
        <authorList>
            <person name="Kawai M."/>
            <person name="Futagami T."/>
            <person name="Toyoda A."/>
            <person name="Takaki Y."/>
            <person name="Nishi S."/>
            <person name="Hori S."/>
            <person name="Arai W."/>
            <person name="Tsubouchi T."/>
            <person name="Morono Y."/>
            <person name="Uchiyama I."/>
            <person name="Ito T."/>
            <person name="Fujiyama A."/>
            <person name="Inagaki F."/>
            <person name="Takami H."/>
        </authorList>
    </citation>
    <scope>NUCLEOTIDE SEQUENCE</scope>
    <source>
        <strain evidence="1">Expedition CK06-06</strain>
    </source>
</reference>
<accession>X1W351</accession>